<dbReference type="InterPro" id="IPR010730">
    <property type="entry name" value="HET"/>
</dbReference>
<feature type="domain" description="Heterokaryon incompatibility" evidence="1">
    <location>
        <begin position="69"/>
        <end position="244"/>
    </location>
</feature>
<dbReference type="PANTHER" id="PTHR24148:SF64">
    <property type="entry name" value="HETEROKARYON INCOMPATIBILITY DOMAIN-CONTAINING PROTEIN"/>
    <property type="match status" value="1"/>
</dbReference>
<dbReference type="AlphaFoldDB" id="A0AA35PW58"/>
<dbReference type="PANTHER" id="PTHR24148">
    <property type="entry name" value="ANKYRIN REPEAT DOMAIN-CONTAINING PROTEIN 39 HOMOLOG-RELATED"/>
    <property type="match status" value="1"/>
</dbReference>
<dbReference type="Pfam" id="PF06985">
    <property type="entry name" value="HET"/>
    <property type="match status" value="1"/>
</dbReference>
<evidence type="ECO:0000259" key="1">
    <source>
        <dbReference type="Pfam" id="PF06985"/>
    </source>
</evidence>
<reference evidence="2" key="1">
    <citation type="submission" date="2023-01" db="EMBL/GenBank/DDBJ databases">
        <authorList>
            <person name="Piombo E."/>
        </authorList>
    </citation>
    <scope>NUCLEOTIDE SEQUENCE</scope>
</reference>
<proteinExistence type="predicted"/>
<dbReference type="InterPro" id="IPR052895">
    <property type="entry name" value="HetReg/Transcr_Mod"/>
</dbReference>
<name>A0AA35PW58_9HYPO</name>
<keyword evidence="3" id="KW-1185">Reference proteome</keyword>
<accession>A0AA35PW58</accession>
<dbReference type="Proteomes" id="UP001160390">
    <property type="component" value="Unassembled WGS sequence"/>
</dbReference>
<comment type="caution">
    <text evidence="2">The sequence shown here is derived from an EMBL/GenBank/DDBJ whole genome shotgun (WGS) entry which is preliminary data.</text>
</comment>
<organism evidence="2 3">
    <name type="scientific">Clonostachys chloroleuca</name>
    <dbReference type="NCBI Taxonomy" id="1926264"/>
    <lineage>
        <taxon>Eukaryota</taxon>
        <taxon>Fungi</taxon>
        <taxon>Dikarya</taxon>
        <taxon>Ascomycota</taxon>
        <taxon>Pezizomycotina</taxon>
        <taxon>Sordariomycetes</taxon>
        <taxon>Hypocreomycetidae</taxon>
        <taxon>Hypocreales</taxon>
        <taxon>Bionectriaceae</taxon>
        <taxon>Clonostachys</taxon>
    </lineage>
</organism>
<feature type="non-terminal residue" evidence="2">
    <location>
        <position position="1"/>
    </location>
</feature>
<evidence type="ECO:0000313" key="2">
    <source>
        <dbReference type="EMBL" id="CAI6083342.1"/>
    </source>
</evidence>
<evidence type="ECO:0000313" key="3">
    <source>
        <dbReference type="Proteomes" id="UP001160390"/>
    </source>
</evidence>
<sequence length="544" mass="62240">PANNIASMRTIRRYTMSQQTPEYEYTPLAGHEIIRVLVLHPAATDNEVIQCSFREITLWRGCSDSPQAYEALSYTWGEPRGTRPILCHGKTLLITPNCEQALLHLRGKKEPRQLWVDAICINQNSTEEKNEQVSLMTLVYQCALRTIIWLGQDTGKEISSLLREACPLQGRPSRRAKASKKLRKLSRIIRRDPLNPLLGEPGEEYYSEGDQEAYDFFEADTARTEKAKELCSNPWFRRVWTIQEFLLSESSIFLMGNVQCPPRDLYIYLKDLVPLRHADFDHYRLRHKFFNFGPKQGETAFQSFMYHTIRLIEQNNATDPRDKVYGMSAFIESKWPEIQFPAVDYSLSAMEIYENFTRAIIVASGSLWPLELVVGAPEFGPGPATSWILDLRGPGHLAPAQNPDYLRFDWNCYDGWKPGPGKLAAEILREEKKLKIRARRVSEAVRVVKAREALGFMCHFESRFLSETMDELCPVQSPGDVQVGDIVCTVEGSRVPLVLRIREGPNAIFIGRADISTYSFSFMYEPFDPAAWTDETQTDYLVLA</sequence>
<protein>
    <recommendedName>
        <fullName evidence="1">Heterokaryon incompatibility domain-containing protein</fullName>
    </recommendedName>
</protein>
<dbReference type="EMBL" id="CABFNP030000751">
    <property type="protein sequence ID" value="CAI6083342.1"/>
    <property type="molecule type" value="Genomic_DNA"/>
</dbReference>
<gene>
    <name evidence="2" type="ORF">CCHLO57077_00012485</name>
</gene>